<feature type="transmembrane region" description="Helical" evidence="1">
    <location>
        <begin position="12"/>
        <end position="37"/>
    </location>
</feature>
<dbReference type="AlphaFoldDB" id="A0A4R8DGM1"/>
<comment type="caution">
    <text evidence="2">The sequence shown here is derived from an EMBL/GenBank/DDBJ whole genome shotgun (WGS) entry which is preliminary data.</text>
</comment>
<name>A0A4R8DGM1_9BACT</name>
<keyword evidence="1" id="KW-0472">Membrane</keyword>
<dbReference type="EMBL" id="SODV01000002">
    <property type="protein sequence ID" value="TDW96803.1"/>
    <property type="molecule type" value="Genomic_DNA"/>
</dbReference>
<evidence type="ECO:0000313" key="2">
    <source>
        <dbReference type="EMBL" id="TDW96803.1"/>
    </source>
</evidence>
<dbReference type="RefSeq" id="WP_133997890.1">
    <property type="nucleotide sequence ID" value="NZ_SODV01000002.1"/>
</dbReference>
<reference evidence="2 3" key="1">
    <citation type="submission" date="2019-03" db="EMBL/GenBank/DDBJ databases">
        <title>Genomic Encyclopedia of Type Strains, Phase IV (KMG-IV): sequencing the most valuable type-strain genomes for metagenomic binning, comparative biology and taxonomic classification.</title>
        <authorList>
            <person name="Goeker M."/>
        </authorList>
    </citation>
    <scope>NUCLEOTIDE SEQUENCE [LARGE SCALE GENOMIC DNA]</scope>
    <source>
        <strain evidence="2 3">DSM 100059</strain>
    </source>
</reference>
<proteinExistence type="predicted"/>
<evidence type="ECO:0000313" key="3">
    <source>
        <dbReference type="Proteomes" id="UP000294498"/>
    </source>
</evidence>
<evidence type="ECO:0000256" key="1">
    <source>
        <dbReference type="SAM" id="Phobius"/>
    </source>
</evidence>
<organism evidence="2 3">
    <name type="scientific">Dinghuibacter silviterrae</name>
    <dbReference type="NCBI Taxonomy" id="1539049"/>
    <lineage>
        <taxon>Bacteria</taxon>
        <taxon>Pseudomonadati</taxon>
        <taxon>Bacteroidota</taxon>
        <taxon>Chitinophagia</taxon>
        <taxon>Chitinophagales</taxon>
        <taxon>Chitinophagaceae</taxon>
        <taxon>Dinghuibacter</taxon>
    </lineage>
</organism>
<sequence>MKPVNTRELKNAYLSFLTHFLWLLSIIILCTVSYFATSRREMELLSKRAREYDQIKYNREEITGRFDDVLWRLRALTQYVKADPQEYSNQAVLMNDVQTGDERIRGMLEEEGDSLADPATDLYRRMAGHVVLLTTLKDSLSQTRFQIESLRDQLKACSTTTQEAARTLSGIN</sequence>
<protein>
    <submittedName>
        <fullName evidence="2">Uncharacterized protein</fullName>
    </submittedName>
</protein>
<keyword evidence="3" id="KW-1185">Reference proteome</keyword>
<dbReference type="Proteomes" id="UP000294498">
    <property type="component" value="Unassembled WGS sequence"/>
</dbReference>
<dbReference type="OrthoDB" id="662620at2"/>
<accession>A0A4R8DGM1</accession>
<keyword evidence="1" id="KW-0812">Transmembrane</keyword>
<keyword evidence="1" id="KW-1133">Transmembrane helix</keyword>
<gene>
    <name evidence="2" type="ORF">EDB95_4639</name>
</gene>